<dbReference type="OrthoDB" id="5496340at2"/>
<dbReference type="Proteomes" id="UP000199400">
    <property type="component" value="Unassembled WGS sequence"/>
</dbReference>
<dbReference type="PROSITE" id="PS51746">
    <property type="entry name" value="PPM_2"/>
    <property type="match status" value="1"/>
</dbReference>
<sequence length="257" mass="28089">MYKLFKRTFYPGHFEVQMAGACDTGMSREHNEDAISIQEDDGRGYYLAVVCDGMGGHNAGELASALAVEKITAYIDHNFRKQGPRELLYHAFLLASTAITEFSAKSPDTEGMGCTCVMVMGIRDKMWVAHSGDSRAYLVDKKAATPITLDHTMVQELVSKGVITKEQAAVHPYRGRISRCLGHGRSKGVPDINAGIIEAGDNILLCSDGLSDVVPNEEMHSIITQHHPQEATRRLVNAANRHGGPDNISAVLLRRVV</sequence>
<dbReference type="Gene3D" id="3.60.40.10">
    <property type="entry name" value="PPM-type phosphatase domain"/>
    <property type="match status" value="1"/>
</dbReference>
<gene>
    <name evidence="2" type="ORF">SAMN02745121_00893</name>
</gene>
<proteinExistence type="predicted"/>
<keyword evidence="3" id="KW-1185">Reference proteome</keyword>
<dbReference type="EMBL" id="FOMX01000003">
    <property type="protein sequence ID" value="SFD64680.1"/>
    <property type="molecule type" value="Genomic_DNA"/>
</dbReference>
<dbReference type="SMART" id="SM00332">
    <property type="entry name" value="PP2Cc"/>
    <property type="match status" value="1"/>
</dbReference>
<accession>A0A1I1U9T5</accession>
<dbReference type="SUPFAM" id="SSF81606">
    <property type="entry name" value="PP2C-like"/>
    <property type="match status" value="1"/>
</dbReference>
<dbReference type="Pfam" id="PF00481">
    <property type="entry name" value="PP2C"/>
    <property type="match status" value="1"/>
</dbReference>
<evidence type="ECO:0000313" key="3">
    <source>
        <dbReference type="Proteomes" id="UP000199400"/>
    </source>
</evidence>
<dbReference type="AlphaFoldDB" id="A0A1I1U9T5"/>
<dbReference type="PANTHER" id="PTHR47992">
    <property type="entry name" value="PROTEIN PHOSPHATASE"/>
    <property type="match status" value="1"/>
</dbReference>
<reference evidence="3" key="1">
    <citation type="submission" date="2016-10" db="EMBL/GenBank/DDBJ databases">
        <authorList>
            <person name="Varghese N."/>
            <person name="Submissions S."/>
        </authorList>
    </citation>
    <scope>NUCLEOTIDE SEQUENCE [LARGE SCALE GENOMIC DNA]</scope>
    <source>
        <strain evidence="3">ATCC 25963</strain>
    </source>
</reference>
<protein>
    <submittedName>
        <fullName evidence="2">Protein phosphatase 2C</fullName>
    </submittedName>
</protein>
<feature type="domain" description="PPM-type phosphatase" evidence="1">
    <location>
        <begin position="15"/>
        <end position="255"/>
    </location>
</feature>
<name>A0A1I1U9T5_9BACT</name>
<dbReference type="InterPro" id="IPR036457">
    <property type="entry name" value="PPM-type-like_dom_sf"/>
</dbReference>
<evidence type="ECO:0000259" key="1">
    <source>
        <dbReference type="PROSITE" id="PS51746"/>
    </source>
</evidence>
<dbReference type="GO" id="GO:0004722">
    <property type="term" value="F:protein serine/threonine phosphatase activity"/>
    <property type="evidence" value="ECO:0007669"/>
    <property type="project" value="InterPro"/>
</dbReference>
<dbReference type="RefSeq" id="WP_096329403.1">
    <property type="nucleotide sequence ID" value="NZ_FOMX01000003.1"/>
</dbReference>
<dbReference type="STRING" id="54.SAMN02745121_00893"/>
<dbReference type="CDD" id="cd00143">
    <property type="entry name" value="PP2Cc"/>
    <property type="match status" value="1"/>
</dbReference>
<organism evidence="2 3">
    <name type="scientific">Nannocystis exedens</name>
    <dbReference type="NCBI Taxonomy" id="54"/>
    <lineage>
        <taxon>Bacteria</taxon>
        <taxon>Pseudomonadati</taxon>
        <taxon>Myxococcota</taxon>
        <taxon>Polyangia</taxon>
        <taxon>Nannocystales</taxon>
        <taxon>Nannocystaceae</taxon>
        <taxon>Nannocystis</taxon>
    </lineage>
</organism>
<dbReference type="InterPro" id="IPR001932">
    <property type="entry name" value="PPM-type_phosphatase-like_dom"/>
</dbReference>
<evidence type="ECO:0000313" key="2">
    <source>
        <dbReference type="EMBL" id="SFD64680.1"/>
    </source>
</evidence>
<dbReference type="InterPro" id="IPR015655">
    <property type="entry name" value="PP2C"/>
</dbReference>
<dbReference type="SMART" id="SM00331">
    <property type="entry name" value="PP2C_SIG"/>
    <property type="match status" value="1"/>
</dbReference>